<name>A0AAJ0CJF0_9HYPO</name>
<evidence type="ECO:0000256" key="9">
    <source>
        <dbReference type="PROSITE-ProRule" id="PRU00023"/>
    </source>
</evidence>
<dbReference type="Gene3D" id="1.10.510.10">
    <property type="entry name" value="Transferase(Phosphotransferase) domain 1"/>
    <property type="match status" value="1"/>
</dbReference>
<evidence type="ECO:0000256" key="1">
    <source>
        <dbReference type="ARBA" id="ARBA00012513"/>
    </source>
</evidence>
<evidence type="ECO:0000256" key="6">
    <source>
        <dbReference type="ARBA" id="ARBA00022840"/>
    </source>
</evidence>
<comment type="caution">
    <text evidence="12">The sequence shown here is derived from an EMBL/GenBank/DDBJ whole genome shotgun (WGS) entry which is preliminary data.</text>
</comment>
<evidence type="ECO:0000313" key="13">
    <source>
        <dbReference type="Proteomes" id="UP001251528"/>
    </source>
</evidence>
<dbReference type="AlphaFoldDB" id="A0AAJ0CJF0"/>
<dbReference type="GO" id="GO:0050684">
    <property type="term" value="P:regulation of mRNA processing"/>
    <property type="evidence" value="ECO:0007669"/>
    <property type="project" value="TreeGrafter"/>
</dbReference>
<dbReference type="SUPFAM" id="SSF56112">
    <property type="entry name" value="Protein kinase-like (PK-like)"/>
    <property type="match status" value="1"/>
</dbReference>
<comment type="catalytic activity">
    <reaction evidence="7">
        <text>L-threonyl-[protein] + ATP = O-phospho-L-threonyl-[protein] + ADP + H(+)</text>
        <dbReference type="Rhea" id="RHEA:46608"/>
        <dbReference type="Rhea" id="RHEA-COMP:11060"/>
        <dbReference type="Rhea" id="RHEA-COMP:11605"/>
        <dbReference type="ChEBI" id="CHEBI:15378"/>
        <dbReference type="ChEBI" id="CHEBI:30013"/>
        <dbReference type="ChEBI" id="CHEBI:30616"/>
        <dbReference type="ChEBI" id="CHEBI:61977"/>
        <dbReference type="ChEBI" id="CHEBI:456216"/>
        <dbReference type="EC" id="2.7.11.1"/>
    </reaction>
</comment>
<dbReference type="InterPro" id="IPR051334">
    <property type="entry name" value="SRPK"/>
</dbReference>
<proteinExistence type="predicted"/>
<keyword evidence="5" id="KW-0418">Kinase</keyword>
<dbReference type="GO" id="GO:0000245">
    <property type="term" value="P:spliceosomal complex assembly"/>
    <property type="evidence" value="ECO:0007669"/>
    <property type="project" value="TreeGrafter"/>
</dbReference>
<evidence type="ECO:0000256" key="5">
    <source>
        <dbReference type="ARBA" id="ARBA00022777"/>
    </source>
</evidence>
<dbReference type="PROSITE" id="PS50088">
    <property type="entry name" value="ANK_REPEAT"/>
    <property type="match status" value="1"/>
</dbReference>
<dbReference type="GO" id="GO:0005524">
    <property type="term" value="F:ATP binding"/>
    <property type="evidence" value="ECO:0007669"/>
    <property type="project" value="UniProtKB-UniRule"/>
</dbReference>
<dbReference type="PANTHER" id="PTHR47634">
    <property type="entry name" value="PROTEIN KINASE DOMAIN-CONTAINING PROTEIN-RELATED"/>
    <property type="match status" value="1"/>
</dbReference>
<dbReference type="Proteomes" id="UP001251528">
    <property type="component" value="Unassembled WGS sequence"/>
</dbReference>
<dbReference type="PROSITE" id="PS50297">
    <property type="entry name" value="ANK_REP_REGION"/>
    <property type="match status" value="1"/>
</dbReference>
<keyword evidence="6 10" id="KW-0067">ATP-binding</keyword>
<feature type="binding site" evidence="10">
    <location>
        <position position="81"/>
    </location>
    <ligand>
        <name>ATP</name>
        <dbReference type="ChEBI" id="CHEBI:30616"/>
    </ligand>
</feature>
<organism evidence="12 13">
    <name type="scientific">Conoideocrella luteorostrata</name>
    <dbReference type="NCBI Taxonomy" id="1105319"/>
    <lineage>
        <taxon>Eukaryota</taxon>
        <taxon>Fungi</taxon>
        <taxon>Dikarya</taxon>
        <taxon>Ascomycota</taxon>
        <taxon>Pezizomycotina</taxon>
        <taxon>Sordariomycetes</taxon>
        <taxon>Hypocreomycetidae</taxon>
        <taxon>Hypocreales</taxon>
        <taxon>Clavicipitaceae</taxon>
        <taxon>Conoideocrella</taxon>
    </lineage>
</organism>
<dbReference type="PANTHER" id="PTHR47634:SF9">
    <property type="entry name" value="PROTEIN KINASE DOMAIN-CONTAINING PROTEIN-RELATED"/>
    <property type="match status" value="1"/>
</dbReference>
<dbReference type="SMART" id="SM00220">
    <property type="entry name" value="S_TKc"/>
    <property type="match status" value="1"/>
</dbReference>
<keyword evidence="2" id="KW-0723">Serine/threonine-protein kinase</keyword>
<evidence type="ECO:0000313" key="12">
    <source>
        <dbReference type="EMBL" id="KAK2594170.1"/>
    </source>
</evidence>
<dbReference type="CDD" id="cd05118">
    <property type="entry name" value="STKc_CMGC"/>
    <property type="match status" value="1"/>
</dbReference>
<evidence type="ECO:0000256" key="3">
    <source>
        <dbReference type="ARBA" id="ARBA00022679"/>
    </source>
</evidence>
<evidence type="ECO:0000256" key="10">
    <source>
        <dbReference type="PROSITE-ProRule" id="PRU10141"/>
    </source>
</evidence>
<dbReference type="InterPro" id="IPR000719">
    <property type="entry name" value="Prot_kinase_dom"/>
</dbReference>
<dbReference type="Pfam" id="PF00069">
    <property type="entry name" value="Pkinase"/>
    <property type="match status" value="2"/>
</dbReference>
<evidence type="ECO:0000259" key="11">
    <source>
        <dbReference type="PROSITE" id="PS50011"/>
    </source>
</evidence>
<dbReference type="InterPro" id="IPR011009">
    <property type="entry name" value="Kinase-like_dom_sf"/>
</dbReference>
<dbReference type="PROSITE" id="PS00107">
    <property type="entry name" value="PROTEIN_KINASE_ATP"/>
    <property type="match status" value="1"/>
</dbReference>
<dbReference type="PROSITE" id="PS50011">
    <property type="entry name" value="PROTEIN_KINASE_DOM"/>
    <property type="match status" value="1"/>
</dbReference>
<dbReference type="EC" id="2.7.11.1" evidence="1"/>
<keyword evidence="3" id="KW-0808">Transferase</keyword>
<feature type="domain" description="Protein kinase" evidence="11">
    <location>
        <begin position="52"/>
        <end position="426"/>
    </location>
</feature>
<reference evidence="12" key="1">
    <citation type="submission" date="2023-06" db="EMBL/GenBank/DDBJ databases">
        <title>Conoideocrella luteorostrata (Hypocreales: Clavicipitaceae), a potential biocontrol fungus for elongate hemlock scale in United States Christmas tree production areas.</title>
        <authorList>
            <person name="Barrett H."/>
            <person name="Lovett B."/>
            <person name="Macias A.M."/>
            <person name="Stajich J.E."/>
            <person name="Kasson M.T."/>
        </authorList>
    </citation>
    <scope>NUCLEOTIDE SEQUENCE</scope>
    <source>
        <strain evidence="12">ARSEF 14590</strain>
    </source>
</reference>
<dbReference type="SMART" id="SM00248">
    <property type="entry name" value="ANK"/>
    <property type="match status" value="2"/>
</dbReference>
<comment type="catalytic activity">
    <reaction evidence="8">
        <text>L-seryl-[protein] + ATP = O-phospho-L-seryl-[protein] + ADP + H(+)</text>
        <dbReference type="Rhea" id="RHEA:17989"/>
        <dbReference type="Rhea" id="RHEA-COMP:9863"/>
        <dbReference type="Rhea" id="RHEA-COMP:11604"/>
        <dbReference type="ChEBI" id="CHEBI:15378"/>
        <dbReference type="ChEBI" id="CHEBI:29999"/>
        <dbReference type="ChEBI" id="CHEBI:30616"/>
        <dbReference type="ChEBI" id="CHEBI:83421"/>
        <dbReference type="ChEBI" id="CHEBI:456216"/>
        <dbReference type="EC" id="2.7.11.1"/>
    </reaction>
</comment>
<feature type="repeat" description="ANK" evidence="9">
    <location>
        <begin position="503"/>
        <end position="535"/>
    </location>
</feature>
<dbReference type="Gene3D" id="3.30.200.20">
    <property type="entry name" value="Phosphorylase Kinase, domain 1"/>
    <property type="match status" value="1"/>
</dbReference>
<evidence type="ECO:0000256" key="4">
    <source>
        <dbReference type="ARBA" id="ARBA00022741"/>
    </source>
</evidence>
<dbReference type="Gene3D" id="1.25.40.20">
    <property type="entry name" value="Ankyrin repeat-containing domain"/>
    <property type="match status" value="1"/>
</dbReference>
<dbReference type="InterPro" id="IPR002110">
    <property type="entry name" value="Ankyrin_rpt"/>
</dbReference>
<dbReference type="InterPro" id="IPR017441">
    <property type="entry name" value="Protein_kinase_ATP_BS"/>
</dbReference>
<dbReference type="Pfam" id="PF00023">
    <property type="entry name" value="Ank"/>
    <property type="match status" value="1"/>
</dbReference>
<dbReference type="SUPFAM" id="SSF48403">
    <property type="entry name" value="Ankyrin repeat"/>
    <property type="match status" value="1"/>
</dbReference>
<protein>
    <recommendedName>
        <fullName evidence="1">non-specific serine/threonine protein kinase</fullName>
        <ecNumber evidence="1">2.7.11.1</ecNumber>
    </recommendedName>
</protein>
<keyword evidence="9" id="KW-0040">ANK repeat</keyword>
<evidence type="ECO:0000256" key="8">
    <source>
        <dbReference type="ARBA" id="ARBA00048679"/>
    </source>
</evidence>
<gene>
    <name evidence="12" type="ORF">QQS21_008109</name>
</gene>
<evidence type="ECO:0000256" key="2">
    <source>
        <dbReference type="ARBA" id="ARBA00022527"/>
    </source>
</evidence>
<keyword evidence="13" id="KW-1185">Reference proteome</keyword>
<sequence>MVSPPPTPPSRPVLSKECRFKTITSPCEWIEDYRPGGYHPVLLGDLFNNGQYKVIRKLGEGSYSTVWLAYDDWENRYVALKIPVAEASGSEVRILRHIAGVAPADGQRYVTQLLNEFEHHGPNGTHKCLVFEPMGPSVNTMVEELPQFKPRRREMKVRYPLDMAKSILKQSLQALAFLHSNGVAHGDFQPGNILFALKDLSLVSKDKLWQAEDVQTRSISPLVQRLDGKQDNWAPRYLCIAQPLALFTYYGKDFKIKLSDMGGSYFLDNPPLKQVIPLGLRSPELILTGEVDKSLDIWSFGCLAFELLTGQPLFCIPGSKYEDDDHLLSLTARLGALPDRLFKYWKASSRYLTPDRRLFNCQLGGVPEGGEPLMVQQASMEELFDLAGPDIDEEERRQVKKLIRWILQYDPAKRPSPADILLDPWFRGVEGDRNSSNVSFVQFLETEATFQRWARLYQADIHWSHNPGPPRSSRLYYACLHGLVAAVRDLIGKGADVNVRGGEYGSALQAASHVGHDGIVDMLLRKGANVNAQGGQYGGALQGAAFGRHKKSI</sequence>
<dbReference type="InterPro" id="IPR036770">
    <property type="entry name" value="Ankyrin_rpt-contain_sf"/>
</dbReference>
<evidence type="ECO:0000256" key="7">
    <source>
        <dbReference type="ARBA" id="ARBA00047899"/>
    </source>
</evidence>
<keyword evidence="4 10" id="KW-0547">Nucleotide-binding</keyword>
<accession>A0AAJ0CJF0</accession>
<dbReference type="EMBL" id="JASWJB010000178">
    <property type="protein sequence ID" value="KAK2594170.1"/>
    <property type="molecule type" value="Genomic_DNA"/>
</dbReference>
<dbReference type="GO" id="GO:0004674">
    <property type="term" value="F:protein serine/threonine kinase activity"/>
    <property type="evidence" value="ECO:0007669"/>
    <property type="project" value="UniProtKB-KW"/>
</dbReference>